<comment type="caution">
    <text evidence="1">The sequence shown here is derived from an EMBL/GenBank/DDBJ whole genome shotgun (WGS) entry which is preliminary data.</text>
</comment>
<protein>
    <submittedName>
        <fullName evidence="1">Uncharacterized protein</fullName>
    </submittedName>
</protein>
<evidence type="ECO:0000313" key="1">
    <source>
        <dbReference type="EMBL" id="KHF97424.1"/>
    </source>
</evidence>
<dbReference type="EMBL" id="JRRC01006502">
    <property type="protein sequence ID" value="KHF97424.1"/>
    <property type="molecule type" value="Genomic_DNA"/>
</dbReference>
<sequence length="18" mass="2037">MSVIRQFIIIHALSSHGQ</sequence>
<name>A0A0B0M9M9_GOSAR</name>
<proteinExistence type="predicted"/>
<evidence type="ECO:0000313" key="2">
    <source>
        <dbReference type="Proteomes" id="UP000032142"/>
    </source>
</evidence>
<organism evidence="1 2">
    <name type="scientific">Gossypium arboreum</name>
    <name type="common">Tree cotton</name>
    <name type="synonym">Gossypium nanking</name>
    <dbReference type="NCBI Taxonomy" id="29729"/>
    <lineage>
        <taxon>Eukaryota</taxon>
        <taxon>Viridiplantae</taxon>
        <taxon>Streptophyta</taxon>
        <taxon>Embryophyta</taxon>
        <taxon>Tracheophyta</taxon>
        <taxon>Spermatophyta</taxon>
        <taxon>Magnoliopsida</taxon>
        <taxon>eudicotyledons</taxon>
        <taxon>Gunneridae</taxon>
        <taxon>Pentapetalae</taxon>
        <taxon>rosids</taxon>
        <taxon>malvids</taxon>
        <taxon>Malvales</taxon>
        <taxon>Malvaceae</taxon>
        <taxon>Malvoideae</taxon>
        <taxon>Gossypium</taxon>
    </lineage>
</organism>
<accession>A0A0B0M9M9</accession>
<reference evidence="2" key="1">
    <citation type="submission" date="2014-09" db="EMBL/GenBank/DDBJ databases">
        <authorList>
            <person name="Mudge J."/>
            <person name="Ramaraj T."/>
            <person name="Lindquist I.E."/>
            <person name="Bharti A.K."/>
            <person name="Sundararajan A."/>
            <person name="Cameron C.T."/>
            <person name="Woodward J.E."/>
            <person name="May G.D."/>
            <person name="Brubaker C."/>
            <person name="Broadhvest J."/>
            <person name="Wilkins T.A."/>
        </authorList>
    </citation>
    <scope>NUCLEOTIDE SEQUENCE</scope>
    <source>
        <strain evidence="2">cv. AKA8401</strain>
    </source>
</reference>
<dbReference type="Proteomes" id="UP000032142">
    <property type="component" value="Unassembled WGS sequence"/>
</dbReference>
<gene>
    <name evidence="1" type="ORF">F383_36908</name>
</gene>
<keyword evidence="2" id="KW-1185">Reference proteome</keyword>
<dbReference type="AlphaFoldDB" id="A0A0B0M9M9"/>